<gene>
    <name evidence="1" type="ORF">IDJ77_11290</name>
</gene>
<dbReference type="Proteomes" id="UP000606600">
    <property type="component" value="Unassembled WGS sequence"/>
</dbReference>
<dbReference type="RefSeq" id="WP_191189058.1">
    <property type="nucleotide sequence ID" value="NZ_JACWMY010000005.1"/>
</dbReference>
<keyword evidence="2" id="KW-1185">Reference proteome</keyword>
<name>A0ABR7WPY7_9SPHI</name>
<accession>A0ABR7WPY7</accession>
<protein>
    <submittedName>
        <fullName evidence="1">Uncharacterized protein</fullName>
    </submittedName>
</protein>
<evidence type="ECO:0000313" key="1">
    <source>
        <dbReference type="EMBL" id="MBD1364393.1"/>
    </source>
</evidence>
<reference evidence="1 2" key="1">
    <citation type="submission" date="2020-09" db="EMBL/GenBank/DDBJ databases">
        <title>Novel species of Mucilaginibacter isolated from a glacier on the Tibetan Plateau.</title>
        <authorList>
            <person name="Liu Q."/>
            <person name="Xin Y.-H."/>
        </authorList>
    </citation>
    <scope>NUCLEOTIDE SEQUENCE [LARGE SCALE GENOMIC DNA]</scope>
    <source>
        <strain evidence="1 2">ZT4R22</strain>
    </source>
</reference>
<dbReference type="EMBL" id="JACWMY010000005">
    <property type="protein sequence ID" value="MBD1364393.1"/>
    <property type="molecule type" value="Genomic_DNA"/>
</dbReference>
<sequence length="120" mass="13107">MEDKNKMSDKEIAGLLGGILENDIDLPKNYPGYPTFPGTTTVNTDDLQKLIAQCEEYKADIITLVSTFNGLEALFSGGGGLMSIIPVVTNLIKDPERMKQIAAIVPVMNKYKSQPNENDS</sequence>
<evidence type="ECO:0000313" key="2">
    <source>
        <dbReference type="Proteomes" id="UP000606600"/>
    </source>
</evidence>
<comment type="caution">
    <text evidence="1">The sequence shown here is derived from an EMBL/GenBank/DDBJ whole genome shotgun (WGS) entry which is preliminary data.</text>
</comment>
<proteinExistence type="predicted"/>
<organism evidence="1 2">
    <name type="scientific">Mucilaginibacter pankratovii</name>
    <dbReference type="NCBI Taxonomy" id="2772110"/>
    <lineage>
        <taxon>Bacteria</taxon>
        <taxon>Pseudomonadati</taxon>
        <taxon>Bacteroidota</taxon>
        <taxon>Sphingobacteriia</taxon>
        <taxon>Sphingobacteriales</taxon>
        <taxon>Sphingobacteriaceae</taxon>
        <taxon>Mucilaginibacter</taxon>
    </lineage>
</organism>